<keyword evidence="2" id="KW-1185">Reference proteome</keyword>
<organism evidence="1 2">
    <name type="scientific">Leucocoprinus leucothites</name>
    <dbReference type="NCBI Taxonomy" id="201217"/>
    <lineage>
        <taxon>Eukaryota</taxon>
        <taxon>Fungi</taxon>
        <taxon>Dikarya</taxon>
        <taxon>Basidiomycota</taxon>
        <taxon>Agaricomycotina</taxon>
        <taxon>Agaricomycetes</taxon>
        <taxon>Agaricomycetidae</taxon>
        <taxon>Agaricales</taxon>
        <taxon>Agaricineae</taxon>
        <taxon>Agaricaceae</taxon>
        <taxon>Leucocoprinus</taxon>
    </lineage>
</organism>
<sequence length="212" mass="24684">MSRSVSRSVSPSVYNEVVQKLSHYLWCGEQATSWTRQCPDILAHYEAEYQEWTLHPLFLPPPGDRARRDAYFKACDEIISKKATSPRDWVRIVFASWAATQVILDQDLSLMPDKQSWAAHRAALDYVSARKHEEEGKGPARGSRLCRFTSLLGQVIKYRHSSEHIRYFKLVSYEMDEAGRLKFLILDNFYDSCEEVWLSAGELDEFLQRRML</sequence>
<protein>
    <submittedName>
        <fullName evidence="1">Uncharacterized protein</fullName>
    </submittedName>
</protein>
<dbReference type="AlphaFoldDB" id="A0A8H5G6A9"/>
<name>A0A8H5G6A9_9AGAR</name>
<evidence type="ECO:0000313" key="1">
    <source>
        <dbReference type="EMBL" id="KAF5359172.1"/>
    </source>
</evidence>
<dbReference type="EMBL" id="JAACJO010000004">
    <property type="protein sequence ID" value="KAF5359172.1"/>
    <property type="molecule type" value="Genomic_DNA"/>
</dbReference>
<comment type="caution">
    <text evidence="1">The sequence shown here is derived from an EMBL/GenBank/DDBJ whole genome shotgun (WGS) entry which is preliminary data.</text>
</comment>
<gene>
    <name evidence="1" type="ORF">D9756_003511</name>
</gene>
<evidence type="ECO:0000313" key="2">
    <source>
        <dbReference type="Proteomes" id="UP000559027"/>
    </source>
</evidence>
<reference evidence="1 2" key="1">
    <citation type="journal article" date="2020" name="ISME J.">
        <title>Uncovering the hidden diversity of litter-decomposition mechanisms in mushroom-forming fungi.</title>
        <authorList>
            <person name="Floudas D."/>
            <person name="Bentzer J."/>
            <person name="Ahren D."/>
            <person name="Johansson T."/>
            <person name="Persson P."/>
            <person name="Tunlid A."/>
        </authorList>
    </citation>
    <scope>NUCLEOTIDE SEQUENCE [LARGE SCALE GENOMIC DNA]</scope>
    <source>
        <strain evidence="1 2">CBS 146.42</strain>
    </source>
</reference>
<dbReference type="Proteomes" id="UP000559027">
    <property type="component" value="Unassembled WGS sequence"/>
</dbReference>
<dbReference type="OrthoDB" id="2684181at2759"/>
<proteinExistence type="predicted"/>
<accession>A0A8H5G6A9</accession>